<evidence type="ECO:0000313" key="2">
    <source>
        <dbReference type="Proteomes" id="UP000291469"/>
    </source>
</evidence>
<protein>
    <submittedName>
        <fullName evidence="1">Cell wall-binding repeat-containing protein</fullName>
    </submittedName>
</protein>
<dbReference type="InterPro" id="IPR007253">
    <property type="entry name" value="Cell_wall-bd_2"/>
</dbReference>
<reference evidence="1 2" key="1">
    <citation type="submission" date="2019-01" db="EMBL/GenBank/DDBJ databases">
        <title>Egibacter rhizosphaerae EGI 80759T.</title>
        <authorList>
            <person name="Chen D.-D."/>
            <person name="Tian Y."/>
            <person name="Jiao J.-Y."/>
            <person name="Zhang X.-T."/>
            <person name="Zhang Y.-G."/>
            <person name="Zhang Y."/>
            <person name="Xiao M."/>
            <person name="Shu W.-S."/>
            <person name="Li W.-J."/>
        </authorList>
    </citation>
    <scope>NUCLEOTIDE SEQUENCE [LARGE SCALE GENOMIC DNA]</scope>
    <source>
        <strain evidence="1 2">EGI 80759</strain>
    </source>
</reference>
<sequence>MQGRPPRRAGLLLFVLAVGLLAACDGVWFPHDDVAYDIDALTVPSGVDREAGADRFATAAALASGVAAERVWVATGRDFADALTAAAAGDGPVLLSEPDGVPEATEDALAGRDEPRVAVGGEDALSDSVAEALDLTDRAGGADRYETAAAIAGETHPDGADVVYLATGDEFADALSAAPTAADGEARMLLAGHTLPAATAEALETLEPDDLVAVGGPAALPDEVVDEAVEAAGGALVERVAGADRYETAAQVSTHRDLTEARTAYLATGEDFPDALAAAPAAASEGAPLLLTRRDELPEATRAELERLEVERVVVAGGTAAVGEGVAEEVRALLDTAAD</sequence>
<gene>
    <name evidence="1" type="ORF">ER308_03565</name>
</gene>
<organism evidence="1 2">
    <name type="scientific">Egibacter rhizosphaerae</name>
    <dbReference type="NCBI Taxonomy" id="1670831"/>
    <lineage>
        <taxon>Bacteria</taxon>
        <taxon>Bacillati</taxon>
        <taxon>Actinomycetota</taxon>
        <taxon>Nitriliruptoria</taxon>
        <taxon>Egibacterales</taxon>
        <taxon>Egibacteraceae</taxon>
        <taxon>Egibacter</taxon>
    </lineage>
</organism>
<dbReference type="InterPro" id="IPR019793">
    <property type="entry name" value="Peroxidases_heam-ligand_BS"/>
</dbReference>
<dbReference type="Proteomes" id="UP000291469">
    <property type="component" value="Chromosome"/>
</dbReference>
<dbReference type="Pfam" id="PF04122">
    <property type="entry name" value="CW_binding_2"/>
    <property type="match status" value="3"/>
</dbReference>
<dbReference type="PROSITE" id="PS00435">
    <property type="entry name" value="PEROXIDASE_1"/>
    <property type="match status" value="1"/>
</dbReference>
<dbReference type="Gene3D" id="3.40.50.12090">
    <property type="match status" value="1"/>
</dbReference>
<dbReference type="PROSITE" id="PS51257">
    <property type="entry name" value="PROKAR_LIPOPROTEIN"/>
    <property type="match status" value="1"/>
</dbReference>
<name>A0A411YBY8_9ACTN</name>
<evidence type="ECO:0000313" key="1">
    <source>
        <dbReference type="EMBL" id="QBI18720.1"/>
    </source>
</evidence>
<accession>A0A411YBY8</accession>
<dbReference type="EMBL" id="CP036402">
    <property type="protein sequence ID" value="QBI18720.1"/>
    <property type="molecule type" value="Genomic_DNA"/>
</dbReference>
<keyword evidence="2" id="KW-1185">Reference proteome</keyword>
<dbReference type="RefSeq" id="WP_131153718.1">
    <property type="nucleotide sequence ID" value="NZ_CP036402.1"/>
</dbReference>
<dbReference type="PANTHER" id="PTHR30032">
    <property type="entry name" value="N-ACETYLMURAMOYL-L-ALANINE AMIDASE-RELATED"/>
    <property type="match status" value="1"/>
</dbReference>
<dbReference type="AlphaFoldDB" id="A0A411YBY8"/>
<dbReference type="PANTHER" id="PTHR30032:SF8">
    <property type="entry name" value="GERMINATION-SPECIFIC N-ACETYLMURAMOYL-L-ALANINE AMIDASE"/>
    <property type="match status" value="1"/>
</dbReference>
<proteinExistence type="predicted"/>
<dbReference type="KEGG" id="erz:ER308_03565"/>
<dbReference type="InterPro" id="IPR051922">
    <property type="entry name" value="Bact_Sporulation_Assoc"/>
</dbReference>